<dbReference type="InterPro" id="IPR024185">
    <property type="entry name" value="FTHF_cligase-like_sf"/>
</dbReference>
<organism evidence="6 7">
    <name type="scientific">Fluviicola chungangensis</name>
    <dbReference type="NCBI Taxonomy" id="2597671"/>
    <lineage>
        <taxon>Bacteria</taxon>
        <taxon>Pseudomonadati</taxon>
        <taxon>Bacteroidota</taxon>
        <taxon>Flavobacteriia</taxon>
        <taxon>Flavobacteriales</taxon>
        <taxon>Crocinitomicaceae</taxon>
        <taxon>Fluviicola</taxon>
    </lineage>
</organism>
<feature type="binding site" evidence="4">
    <location>
        <begin position="132"/>
        <end position="140"/>
    </location>
    <ligand>
        <name>ATP</name>
        <dbReference type="ChEBI" id="CHEBI:30616"/>
    </ligand>
</feature>
<keyword evidence="5" id="KW-0479">Metal-binding</keyword>
<dbReference type="Proteomes" id="UP000316008">
    <property type="component" value="Unassembled WGS sequence"/>
</dbReference>
<keyword evidence="5" id="KW-0460">Magnesium</keyword>
<dbReference type="RefSeq" id="WP_144333947.1">
    <property type="nucleotide sequence ID" value="NZ_VLPL01000007.1"/>
</dbReference>
<dbReference type="OrthoDB" id="9801938at2"/>
<accession>A0A556MPP6</accession>
<feature type="binding site" evidence="4">
    <location>
        <position position="48"/>
    </location>
    <ligand>
        <name>substrate</name>
    </ligand>
</feature>
<evidence type="ECO:0000313" key="7">
    <source>
        <dbReference type="Proteomes" id="UP000316008"/>
    </source>
</evidence>
<evidence type="ECO:0000313" key="6">
    <source>
        <dbReference type="EMBL" id="TSJ41689.1"/>
    </source>
</evidence>
<dbReference type="PANTHER" id="PTHR23407:SF1">
    <property type="entry name" value="5-FORMYLTETRAHYDROFOLATE CYCLO-LIGASE"/>
    <property type="match status" value="1"/>
</dbReference>
<comment type="similarity">
    <text evidence="1 5">Belongs to the 5-formyltetrahydrofolate cyclo-ligase family.</text>
</comment>
<dbReference type="GO" id="GO:0005524">
    <property type="term" value="F:ATP binding"/>
    <property type="evidence" value="ECO:0007669"/>
    <property type="project" value="UniProtKB-KW"/>
</dbReference>
<keyword evidence="6" id="KW-0436">Ligase</keyword>
<dbReference type="GO" id="GO:0046872">
    <property type="term" value="F:metal ion binding"/>
    <property type="evidence" value="ECO:0007669"/>
    <property type="project" value="UniProtKB-KW"/>
</dbReference>
<dbReference type="GO" id="GO:0009396">
    <property type="term" value="P:folic acid-containing compound biosynthetic process"/>
    <property type="evidence" value="ECO:0007669"/>
    <property type="project" value="TreeGrafter"/>
</dbReference>
<evidence type="ECO:0000256" key="4">
    <source>
        <dbReference type="PIRSR" id="PIRSR006806-1"/>
    </source>
</evidence>
<evidence type="ECO:0000256" key="5">
    <source>
        <dbReference type="RuleBase" id="RU361279"/>
    </source>
</evidence>
<comment type="cofactor">
    <cofactor evidence="5">
        <name>Mg(2+)</name>
        <dbReference type="ChEBI" id="CHEBI:18420"/>
    </cofactor>
</comment>
<dbReference type="GO" id="GO:0030272">
    <property type="term" value="F:5-formyltetrahydrofolate cyclo-ligase activity"/>
    <property type="evidence" value="ECO:0007669"/>
    <property type="project" value="UniProtKB-EC"/>
</dbReference>
<proteinExistence type="inferred from homology"/>
<gene>
    <name evidence="6" type="ORF">FO442_14635</name>
</gene>
<sequence>MTKAALRQKYKEMRLQLSPGEIERLSETIVEQTLTHFQLSEKTISLFLPIERQREVNTYLLLERALGIGASVAIPKTNYESMEMRHYLFESTDQLEVNQKGIPEPKKGKVIAADRFDIVFVPLLAVDVKGNRVGYGKGFYDRFLRKCAPNCVFIGLHYFDTEPKIEDVLPTDIRLNALVTPTKVIRFD</sequence>
<comment type="catalytic activity">
    <reaction evidence="5">
        <text>(6S)-5-formyl-5,6,7,8-tetrahydrofolate + ATP = (6R)-5,10-methenyltetrahydrofolate + ADP + phosphate</text>
        <dbReference type="Rhea" id="RHEA:10488"/>
        <dbReference type="ChEBI" id="CHEBI:30616"/>
        <dbReference type="ChEBI" id="CHEBI:43474"/>
        <dbReference type="ChEBI" id="CHEBI:57455"/>
        <dbReference type="ChEBI" id="CHEBI:57457"/>
        <dbReference type="ChEBI" id="CHEBI:456216"/>
        <dbReference type="EC" id="6.3.3.2"/>
    </reaction>
</comment>
<dbReference type="PIRSF" id="PIRSF006806">
    <property type="entry name" value="FTHF_cligase"/>
    <property type="match status" value="1"/>
</dbReference>
<protein>
    <recommendedName>
        <fullName evidence="5">5-formyltetrahydrofolate cyclo-ligase</fullName>
        <ecNumber evidence="5">6.3.3.2</ecNumber>
    </recommendedName>
</protein>
<feature type="binding site" evidence="4">
    <location>
        <position position="55"/>
    </location>
    <ligand>
        <name>substrate</name>
    </ligand>
</feature>
<evidence type="ECO:0000256" key="2">
    <source>
        <dbReference type="ARBA" id="ARBA00022741"/>
    </source>
</evidence>
<evidence type="ECO:0000256" key="1">
    <source>
        <dbReference type="ARBA" id="ARBA00010638"/>
    </source>
</evidence>
<dbReference type="InterPro" id="IPR037171">
    <property type="entry name" value="NagB/RpiA_transferase-like"/>
</dbReference>
<dbReference type="GO" id="GO:0035999">
    <property type="term" value="P:tetrahydrofolate interconversion"/>
    <property type="evidence" value="ECO:0007669"/>
    <property type="project" value="TreeGrafter"/>
</dbReference>
<dbReference type="NCBIfam" id="TIGR02727">
    <property type="entry name" value="MTHFS_bact"/>
    <property type="match status" value="1"/>
</dbReference>
<dbReference type="EMBL" id="VLPL01000007">
    <property type="protein sequence ID" value="TSJ41689.1"/>
    <property type="molecule type" value="Genomic_DNA"/>
</dbReference>
<dbReference type="EC" id="6.3.3.2" evidence="5"/>
<reference evidence="6 7" key="1">
    <citation type="submission" date="2019-07" db="EMBL/GenBank/DDBJ databases">
        <authorList>
            <person name="Huq M.A."/>
        </authorList>
    </citation>
    <scope>NUCLEOTIDE SEQUENCE [LARGE SCALE GENOMIC DNA]</scope>
    <source>
        <strain evidence="6 7">MAH-3</strain>
    </source>
</reference>
<feature type="binding site" evidence="4">
    <location>
        <begin position="3"/>
        <end position="7"/>
    </location>
    <ligand>
        <name>ATP</name>
        <dbReference type="ChEBI" id="CHEBI:30616"/>
    </ligand>
</feature>
<keyword evidence="3 4" id="KW-0067">ATP-binding</keyword>
<dbReference type="SUPFAM" id="SSF100950">
    <property type="entry name" value="NagB/RpiA/CoA transferase-like"/>
    <property type="match status" value="1"/>
</dbReference>
<name>A0A556MPP6_9FLAO</name>
<dbReference type="PANTHER" id="PTHR23407">
    <property type="entry name" value="ATPASE INHIBITOR/5-FORMYLTETRAHYDROFOLATE CYCLO-LIGASE"/>
    <property type="match status" value="1"/>
</dbReference>
<keyword evidence="2 4" id="KW-0547">Nucleotide-binding</keyword>
<comment type="caution">
    <text evidence="6">The sequence shown here is derived from an EMBL/GenBank/DDBJ whole genome shotgun (WGS) entry which is preliminary data.</text>
</comment>
<dbReference type="InterPro" id="IPR002698">
    <property type="entry name" value="FTHF_cligase"/>
</dbReference>
<dbReference type="AlphaFoldDB" id="A0A556MPP6"/>
<evidence type="ECO:0000256" key="3">
    <source>
        <dbReference type="ARBA" id="ARBA00022840"/>
    </source>
</evidence>
<dbReference type="Gene3D" id="3.40.50.10420">
    <property type="entry name" value="NagB/RpiA/CoA transferase-like"/>
    <property type="match status" value="1"/>
</dbReference>
<keyword evidence="7" id="KW-1185">Reference proteome</keyword>
<dbReference type="Pfam" id="PF01812">
    <property type="entry name" value="5-FTHF_cyc-lig"/>
    <property type="match status" value="1"/>
</dbReference>